<dbReference type="GO" id="GO:0016787">
    <property type="term" value="F:hydrolase activity"/>
    <property type="evidence" value="ECO:0007669"/>
    <property type="project" value="UniProtKB-KW"/>
</dbReference>
<dbReference type="Pfam" id="PF12972">
    <property type="entry name" value="NAGLU_C"/>
    <property type="match status" value="1"/>
</dbReference>
<reference evidence="7" key="1">
    <citation type="submission" date="2016-09" db="EMBL/GenBank/DDBJ databases">
        <authorList>
            <person name="Koehorst J."/>
        </authorList>
    </citation>
    <scope>NUCLEOTIDE SEQUENCE [LARGE SCALE GENOMIC DNA]</scope>
</reference>
<evidence type="ECO:0000313" key="6">
    <source>
        <dbReference type="EMBL" id="SEH72354.1"/>
    </source>
</evidence>
<dbReference type="Pfam" id="PF12971">
    <property type="entry name" value="NAGLU_N"/>
    <property type="match status" value="1"/>
</dbReference>
<dbReference type="InterPro" id="IPR024240">
    <property type="entry name" value="NAGLU_N"/>
</dbReference>
<dbReference type="Proteomes" id="UP000176204">
    <property type="component" value="Chromosome I"/>
</dbReference>
<dbReference type="InterPro" id="IPR029018">
    <property type="entry name" value="Hex-like_dom2"/>
</dbReference>
<evidence type="ECO:0000259" key="4">
    <source>
        <dbReference type="Pfam" id="PF12971"/>
    </source>
</evidence>
<dbReference type="Pfam" id="PF05089">
    <property type="entry name" value="NAGLU"/>
    <property type="match status" value="1"/>
</dbReference>
<name>A0A1H6KAH2_9BACT</name>
<dbReference type="EMBL" id="LT629973">
    <property type="protein sequence ID" value="SEH72354.1"/>
    <property type="molecule type" value="Genomic_DNA"/>
</dbReference>
<evidence type="ECO:0000259" key="5">
    <source>
        <dbReference type="Pfam" id="PF12972"/>
    </source>
</evidence>
<dbReference type="KEGG" id="agl:PYTT_0242"/>
<keyword evidence="2" id="KW-0812">Transmembrane</keyword>
<keyword evidence="1" id="KW-0378">Hydrolase</keyword>
<organism evidence="6 7">
    <name type="scientific">Akkermansia glycaniphila</name>
    <dbReference type="NCBI Taxonomy" id="1679444"/>
    <lineage>
        <taxon>Bacteria</taxon>
        <taxon>Pseudomonadati</taxon>
        <taxon>Verrucomicrobiota</taxon>
        <taxon>Verrucomicrobiia</taxon>
        <taxon>Verrucomicrobiales</taxon>
        <taxon>Akkermansiaceae</taxon>
        <taxon>Akkermansia</taxon>
    </lineage>
</organism>
<dbReference type="STRING" id="1679444.PYTT_0242"/>
<dbReference type="PANTHER" id="PTHR12872:SF1">
    <property type="entry name" value="ALPHA-N-ACETYLGLUCOSAMINIDASE"/>
    <property type="match status" value="1"/>
</dbReference>
<dbReference type="Gene3D" id="3.20.20.80">
    <property type="entry name" value="Glycosidases"/>
    <property type="match status" value="1"/>
</dbReference>
<protein>
    <submittedName>
        <fullName evidence="6">Alpha-n-acetylglucosaminidase (Naglu) tim-barrel domain</fullName>
    </submittedName>
</protein>
<evidence type="ECO:0000256" key="2">
    <source>
        <dbReference type="SAM" id="Phobius"/>
    </source>
</evidence>
<dbReference type="AlphaFoldDB" id="A0A1H6KAH2"/>
<evidence type="ECO:0000256" key="1">
    <source>
        <dbReference type="ARBA" id="ARBA00022801"/>
    </source>
</evidence>
<dbReference type="Gene3D" id="3.30.379.10">
    <property type="entry name" value="Chitobiase/beta-hexosaminidase domain 2-like"/>
    <property type="match status" value="1"/>
</dbReference>
<evidence type="ECO:0000313" key="7">
    <source>
        <dbReference type="Proteomes" id="UP000176204"/>
    </source>
</evidence>
<proteinExistence type="predicted"/>
<dbReference type="InterPro" id="IPR024733">
    <property type="entry name" value="NAGLU_tim-barrel"/>
</dbReference>
<dbReference type="InterPro" id="IPR024732">
    <property type="entry name" value="NAGLU_C"/>
</dbReference>
<keyword evidence="2" id="KW-0472">Membrane</keyword>
<feature type="domain" description="Alpha-N-acetylglucosaminidase N-terminal" evidence="4">
    <location>
        <begin position="41"/>
        <end position="124"/>
    </location>
</feature>
<dbReference type="PANTHER" id="PTHR12872">
    <property type="entry name" value="ALPHA-N-ACETYLGLUCOSAMINIDASE"/>
    <property type="match status" value="1"/>
</dbReference>
<feature type="transmembrane region" description="Helical" evidence="2">
    <location>
        <begin position="12"/>
        <end position="33"/>
    </location>
</feature>
<feature type="domain" description="Alpha-N-acetylglucosaminidase C-terminal" evidence="5">
    <location>
        <begin position="495"/>
        <end position="729"/>
    </location>
</feature>
<evidence type="ECO:0000259" key="3">
    <source>
        <dbReference type="Pfam" id="PF05089"/>
    </source>
</evidence>
<sequence>MVKFCVAGRRGSRCGLIFGYCFMVLLCIVPGWGMPQSEMDAARAVMERAVPALREKPRMLALEAMEQEGGLDVFETKSEGGVLTVRGSSGVALCRGFYDFVKANGMGMTDWENSRMVWPESLPAVSARKVFSPFRYRYMFNEVTYGYSMPYWTWERWQKEIDWMALHGINMPLALVANEAIATRVWRQMGLTQAEIDEFYVGPAHLPWQRMGNIVNHDGALSDAWHADQVALQHKILERMKSLGMHPVCPAFSGFVPKGMKRVHPEVAGSLTQPVWNAGFGPSKRTHFLSPDQPLFQEIGTRFMTEWQKEFGRNTFHRADSFNEMPLPVAADDPRAKEILAKLGEEVYASLSKANPEAVWVMQGWMFGYQRNIWNHETLEALLSKVPDDRMLLLDLATDYNADFWKNGMNWDVFKGFCGKGWIYCVVPNMGGKGAMTGNLEHYANGHVKALESANRGKLLGMGMAGEGIETNGIVTELFLDAAWRDHPVPLDSLIADYCRARYGAYPDSIRDSWQSFRKTVYGSLCDHPYFNWQQAPGSRGGWAPLLNEEFLKGISRFVHTQGLEDSPLFRQDCIELTAHYLGARMAQAKKAALEALDEQDAVRARGCMKEFRRLALECDSLLERHPTWRLENWIALARSHGSTKVAQDAYEENARRIVTLWGPPVNDYAAKVWSGLIRDYYLPRFERYVEGRLEGSNPDLPSWEEAWVHSTTLSPASPVQDVVAACRAAVDRAVPLPDALTKGAAGEVVGNWSPAEISTDWKEISWPLAPGDLKRMKGVRFVYTSGDHALDIKDVEIVGDGAVIAADRHEGCAGSPSLKSMYTFDIPAEANANNGCEIRARVRGNGGSRSNGKVEMIVR</sequence>
<dbReference type="InterPro" id="IPR007781">
    <property type="entry name" value="NAGLU"/>
</dbReference>
<accession>A0A1H6KAH2</accession>
<dbReference type="Gene3D" id="1.20.120.670">
    <property type="entry name" value="N-acetyl-b-d-glucoasminidase"/>
    <property type="match status" value="1"/>
</dbReference>
<gene>
    <name evidence="6" type="ORF">PYTT_0242</name>
</gene>
<feature type="domain" description="Alpha-N-acetylglucosaminidase tim-barrel" evidence="3">
    <location>
        <begin position="137"/>
        <end position="485"/>
    </location>
</feature>
<keyword evidence="7" id="KW-1185">Reference proteome</keyword>
<dbReference type="GO" id="GO:0005975">
    <property type="term" value="P:carbohydrate metabolic process"/>
    <property type="evidence" value="ECO:0007669"/>
    <property type="project" value="UniProtKB-ARBA"/>
</dbReference>
<keyword evidence="2" id="KW-1133">Transmembrane helix</keyword>